<evidence type="ECO:0000259" key="1">
    <source>
        <dbReference type="Pfam" id="PF21818"/>
    </source>
</evidence>
<proteinExistence type="predicted"/>
<sequence>MSPTSKVLVITSCTKRKRKGRGKAKEIYMGPIKNIFLIADELNAKCFILSAKYGIISCEDEIESYDKYLGNMSKEEVKELMDKIKRRCEDLKGPWELVITNMSSKYAAILECPIVAKNALIIGTPPKGLRAEEARVYKFKTVGEWYSLMKRIKELLGEL</sequence>
<organism evidence="2 3">
    <name type="scientific">Ignicoccus pacificus DSM 13166</name>
    <dbReference type="NCBI Taxonomy" id="940294"/>
    <lineage>
        <taxon>Archaea</taxon>
        <taxon>Thermoproteota</taxon>
        <taxon>Thermoprotei</taxon>
        <taxon>Desulfurococcales</taxon>
        <taxon>Desulfurococcaceae</taxon>
        <taxon>Ignicoccus</taxon>
    </lineage>
</organism>
<dbReference type="Pfam" id="PF21818">
    <property type="entry name" value="DUF6884"/>
    <property type="match status" value="1"/>
</dbReference>
<evidence type="ECO:0000313" key="2">
    <source>
        <dbReference type="EMBL" id="UXD22786.1"/>
    </source>
</evidence>
<reference evidence="2" key="1">
    <citation type="submission" date="2013-11" db="EMBL/GenBank/DDBJ databases">
        <title>Comparative genomics of Ignicoccus.</title>
        <authorList>
            <person name="Podar M."/>
        </authorList>
    </citation>
    <scope>NUCLEOTIDE SEQUENCE</scope>
    <source>
        <strain evidence="2">DSM 13166</strain>
    </source>
</reference>
<name>A0A977PKF1_9CREN</name>
<protein>
    <recommendedName>
        <fullName evidence="1">DUF6884 domain-containing protein</fullName>
    </recommendedName>
</protein>
<dbReference type="KEGG" id="ipc:IPA_08230"/>
<dbReference type="EMBL" id="CP006868">
    <property type="protein sequence ID" value="UXD22786.1"/>
    <property type="molecule type" value="Genomic_DNA"/>
</dbReference>
<evidence type="ECO:0000313" key="3">
    <source>
        <dbReference type="Proteomes" id="UP001063698"/>
    </source>
</evidence>
<dbReference type="InterPro" id="IPR049251">
    <property type="entry name" value="DUF6884"/>
</dbReference>
<dbReference type="Proteomes" id="UP001063698">
    <property type="component" value="Chromosome"/>
</dbReference>
<gene>
    <name evidence="2" type="ORF">IPA_08230</name>
</gene>
<keyword evidence="3" id="KW-1185">Reference proteome</keyword>
<dbReference type="AlphaFoldDB" id="A0A977PKF1"/>
<accession>A0A977PKF1</accession>
<feature type="domain" description="DUF6884" evidence="1">
    <location>
        <begin position="9"/>
        <end position="130"/>
    </location>
</feature>